<dbReference type="EMBL" id="NCKV01000545">
    <property type="protein sequence ID" value="RWS30332.1"/>
    <property type="molecule type" value="Genomic_DNA"/>
</dbReference>
<keyword evidence="10" id="KW-0175">Coiled coil</keyword>
<gene>
    <name evidence="13" type="ORF">B4U80_07353</name>
</gene>
<dbReference type="GO" id="GO:0000139">
    <property type="term" value="C:Golgi membrane"/>
    <property type="evidence" value="ECO:0007669"/>
    <property type="project" value="UniProtKB-SubCell"/>
</dbReference>
<comment type="caution">
    <text evidence="13">The sequence shown here is derived from an EMBL/GenBank/DDBJ whole genome shotgun (WGS) entry which is preliminary data.</text>
</comment>
<comment type="function">
    <text evidence="8">Vesicular soluble NSF attachment protein receptor (v-SNARE) mediating vesicle docking and fusion to a specific acceptor cellular compartment. Functions in endoplasmic reticulum to Golgi transport; as part of a SNARE complex composed of GOSR1, GOSR2 and STX5. Functions in early/recycling endosome to TGN transport; as part of a SNARE complex composed of BET1L, GOSR1 and STX5. Has a S-palmitoyl transferase activity.</text>
</comment>
<dbReference type="Gene3D" id="3.30.450.50">
    <property type="entry name" value="Longin domain"/>
    <property type="match status" value="1"/>
</dbReference>
<evidence type="ECO:0000256" key="4">
    <source>
        <dbReference type="ARBA" id="ARBA00023136"/>
    </source>
</evidence>
<dbReference type="PROSITE" id="PS50892">
    <property type="entry name" value="V_SNARE"/>
    <property type="match status" value="1"/>
</dbReference>
<evidence type="ECO:0000256" key="1">
    <source>
        <dbReference type="ARBA" id="ARBA00004444"/>
    </source>
</evidence>
<dbReference type="SUPFAM" id="SSF58038">
    <property type="entry name" value="SNARE fusion complex"/>
    <property type="match status" value="1"/>
</dbReference>
<keyword evidence="14" id="KW-1185">Reference proteome</keyword>
<name>A0A443SS66_9ACAR</name>
<evidence type="ECO:0000256" key="9">
    <source>
        <dbReference type="ARBA" id="ARBA00025701"/>
    </source>
</evidence>
<proteinExistence type="inferred from homology"/>
<keyword evidence="7" id="KW-0636">Prenylation</keyword>
<dbReference type="InterPro" id="IPR010908">
    <property type="entry name" value="Longin_dom"/>
</dbReference>
<dbReference type="InterPro" id="IPR042855">
    <property type="entry name" value="V_SNARE_CC"/>
</dbReference>
<protein>
    <submittedName>
        <fullName evidence="13">Synaptobrevin YKT6-like protein</fullName>
    </submittedName>
</protein>
<dbReference type="CDD" id="cd14824">
    <property type="entry name" value="Longin"/>
    <property type="match status" value="1"/>
</dbReference>
<dbReference type="InterPro" id="IPR011012">
    <property type="entry name" value="Longin-like_dom_sf"/>
</dbReference>
<dbReference type="PANTHER" id="PTHR45806">
    <property type="entry name" value="SYNAPTOBREVIN HOMOLOG YKT6"/>
    <property type="match status" value="1"/>
</dbReference>
<accession>A0A443SS66</accession>
<dbReference type="Pfam" id="PF13774">
    <property type="entry name" value="Longin"/>
    <property type="match status" value="1"/>
</dbReference>
<dbReference type="AlphaFoldDB" id="A0A443SS66"/>
<reference evidence="13 14" key="1">
    <citation type="journal article" date="2018" name="Gigascience">
        <title>Genomes of trombidid mites reveal novel predicted allergens and laterally-transferred genes associated with secondary metabolism.</title>
        <authorList>
            <person name="Dong X."/>
            <person name="Chaisiri K."/>
            <person name="Xia D."/>
            <person name="Armstrong S.D."/>
            <person name="Fang Y."/>
            <person name="Donnelly M.J."/>
            <person name="Kadowaki T."/>
            <person name="McGarry J.W."/>
            <person name="Darby A.C."/>
            <person name="Makepeace B.L."/>
        </authorList>
    </citation>
    <scope>NUCLEOTIDE SEQUENCE [LARGE SCALE GENOMIC DNA]</scope>
    <source>
        <strain evidence="13">UoL-UT</strain>
    </source>
</reference>
<keyword evidence="3" id="KW-0488">Methylation</keyword>
<dbReference type="PANTHER" id="PTHR45806:SF1">
    <property type="entry name" value="SYNAPTOBREVIN HOMOLOG YKT6"/>
    <property type="match status" value="1"/>
</dbReference>
<dbReference type="PROSITE" id="PS50859">
    <property type="entry name" value="LONGIN"/>
    <property type="match status" value="1"/>
</dbReference>
<sequence>MVKLFHVAVLYKHHNNDIKPLKSASDLSSFGFFQRNSVNEFMNFTCKVLIERSDVPSRVSVKEEGKEQEFDKFVLTCRFEDYLCHAYLRSDRLCAVLISDQEYPHRVAHTLITKILDEFAAAVPSSSWTTLNDNTHIVNYFSGAPFAGLDVYLAKYQNPKEADAITKLQTDLDETKIILHNTITALLQRGEKLDDLVAKSSDLSAQSKVFYKTARKTNQCCHLL</sequence>
<dbReference type="VEuPathDB" id="VectorBase:LDEU001710"/>
<feature type="domain" description="V-SNARE coiled-coil homology" evidence="12">
    <location>
        <begin position="164"/>
        <end position="224"/>
    </location>
</feature>
<feature type="domain" description="Longin" evidence="11">
    <location>
        <begin position="9"/>
        <end position="130"/>
    </location>
</feature>
<evidence type="ECO:0000256" key="5">
    <source>
        <dbReference type="ARBA" id="ARBA00023139"/>
    </source>
</evidence>
<keyword evidence="5" id="KW-0564">Palmitate</keyword>
<dbReference type="STRING" id="299467.A0A443SS66"/>
<dbReference type="GO" id="GO:0006888">
    <property type="term" value="P:endoplasmic reticulum to Golgi vesicle-mediated transport"/>
    <property type="evidence" value="ECO:0007669"/>
    <property type="project" value="TreeGrafter"/>
</dbReference>
<dbReference type="SUPFAM" id="SSF64356">
    <property type="entry name" value="SNARE-like"/>
    <property type="match status" value="1"/>
</dbReference>
<comment type="similarity">
    <text evidence="2">Belongs to the synaptobrevin family.</text>
</comment>
<dbReference type="Proteomes" id="UP000288716">
    <property type="component" value="Unassembled WGS sequence"/>
</dbReference>
<evidence type="ECO:0000256" key="8">
    <source>
        <dbReference type="ARBA" id="ARBA00025256"/>
    </source>
</evidence>
<comment type="subcellular location">
    <subcellularLocation>
        <location evidence="9">Cytoplasmic vesicle membrane</location>
        <topology evidence="9">Lipid-anchor</topology>
        <orientation evidence="9">Cytoplasmic side</orientation>
    </subcellularLocation>
    <subcellularLocation>
        <location evidence="1">Golgi apparatus membrane</location>
        <topology evidence="1">Lipid-anchor</topology>
        <orientation evidence="1">Cytoplasmic side</orientation>
    </subcellularLocation>
</comment>
<dbReference type="GO" id="GO:0005484">
    <property type="term" value="F:SNAP receptor activity"/>
    <property type="evidence" value="ECO:0007669"/>
    <property type="project" value="TreeGrafter"/>
</dbReference>
<keyword evidence="6" id="KW-0449">Lipoprotein</keyword>
<organism evidence="13 14">
    <name type="scientific">Leptotrombidium deliense</name>
    <dbReference type="NCBI Taxonomy" id="299467"/>
    <lineage>
        <taxon>Eukaryota</taxon>
        <taxon>Metazoa</taxon>
        <taxon>Ecdysozoa</taxon>
        <taxon>Arthropoda</taxon>
        <taxon>Chelicerata</taxon>
        <taxon>Arachnida</taxon>
        <taxon>Acari</taxon>
        <taxon>Acariformes</taxon>
        <taxon>Trombidiformes</taxon>
        <taxon>Prostigmata</taxon>
        <taxon>Anystina</taxon>
        <taxon>Parasitengona</taxon>
        <taxon>Trombiculoidea</taxon>
        <taxon>Trombiculidae</taxon>
        <taxon>Leptotrombidium</taxon>
    </lineage>
</organism>
<dbReference type="GO" id="GO:0030659">
    <property type="term" value="C:cytoplasmic vesicle membrane"/>
    <property type="evidence" value="ECO:0007669"/>
    <property type="project" value="UniProtKB-SubCell"/>
</dbReference>
<dbReference type="Pfam" id="PF00957">
    <property type="entry name" value="Synaptobrevin"/>
    <property type="match status" value="1"/>
</dbReference>
<evidence type="ECO:0000256" key="7">
    <source>
        <dbReference type="ARBA" id="ARBA00023289"/>
    </source>
</evidence>
<evidence type="ECO:0000256" key="3">
    <source>
        <dbReference type="ARBA" id="ARBA00022481"/>
    </source>
</evidence>
<dbReference type="InterPro" id="IPR045848">
    <property type="entry name" value="R-SNARE_YKT6"/>
</dbReference>
<evidence type="ECO:0000259" key="12">
    <source>
        <dbReference type="PROSITE" id="PS50892"/>
    </source>
</evidence>
<dbReference type="SMART" id="SM01270">
    <property type="entry name" value="Longin"/>
    <property type="match status" value="1"/>
</dbReference>
<evidence type="ECO:0000256" key="10">
    <source>
        <dbReference type="PROSITE-ProRule" id="PRU00290"/>
    </source>
</evidence>
<dbReference type="Gene3D" id="1.20.5.110">
    <property type="match status" value="1"/>
</dbReference>
<evidence type="ECO:0000313" key="13">
    <source>
        <dbReference type="EMBL" id="RWS30332.1"/>
    </source>
</evidence>
<evidence type="ECO:0000256" key="2">
    <source>
        <dbReference type="ARBA" id="ARBA00008025"/>
    </source>
</evidence>
<dbReference type="CDD" id="cd15867">
    <property type="entry name" value="R-SNARE_YKT6"/>
    <property type="match status" value="1"/>
</dbReference>
<evidence type="ECO:0000259" key="11">
    <source>
        <dbReference type="PROSITE" id="PS50859"/>
    </source>
</evidence>
<dbReference type="OrthoDB" id="27923at2759"/>
<keyword evidence="4" id="KW-0472">Membrane</keyword>
<evidence type="ECO:0000313" key="14">
    <source>
        <dbReference type="Proteomes" id="UP000288716"/>
    </source>
</evidence>
<evidence type="ECO:0000256" key="6">
    <source>
        <dbReference type="ARBA" id="ARBA00023288"/>
    </source>
</evidence>